<dbReference type="AlphaFoldDB" id="A0A6A4V664"/>
<gene>
    <name evidence="1" type="ORF">FJT64_012961</name>
</gene>
<organism evidence="1 2">
    <name type="scientific">Amphibalanus amphitrite</name>
    <name type="common">Striped barnacle</name>
    <name type="synonym">Balanus amphitrite</name>
    <dbReference type="NCBI Taxonomy" id="1232801"/>
    <lineage>
        <taxon>Eukaryota</taxon>
        <taxon>Metazoa</taxon>
        <taxon>Ecdysozoa</taxon>
        <taxon>Arthropoda</taxon>
        <taxon>Crustacea</taxon>
        <taxon>Multicrustacea</taxon>
        <taxon>Cirripedia</taxon>
        <taxon>Thoracica</taxon>
        <taxon>Thoracicalcarea</taxon>
        <taxon>Balanomorpha</taxon>
        <taxon>Balanoidea</taxon>
        <taxon>Balanidae</taxon>
        <taxon>Amphibalaninae</taxon>
        <taxon>Amphibalanus</taxon>
    </lineage>
</organism>
<evidence type="ECO:0000313" key="2">
    <source>
        <dbReference type="Proteomes" id="UP000440578"/>
    </source>
</evidence>
<accession>A0A6A4V664</accession>
<reference evidence="1 2" key="1">
    <citation type="submission" date="2019-07" db="EMBL/GenBank/DDBJ databases">
        <title>Draft genome assembly of a fouling barnacle, Amphibalanus amphitrite (Darwin, 1854): The first reference genome for Thecostraca.</title>
        <authorList>
            <person name="Kim W."/>
        </authorList>
    </citation>
    <scope>NUCLEOTIDE SEQUENCE [LARGE SCALE GENOMIC DNA]</scope>
    <source>
        <strain evidence="1">SNU_AA5</strain>
        <tissue evidence="1">Soma without cirri and trophi</tissue>
    </source>
</reference>
<name>A0A6A4V664_AMPAM</name>
<keyword evidence="2" id="KW-1185">Reference proteome</keyword>
<dbReference type="Proteomes" id="UP000440578">
    <property type="component" value="Unassembled WGS sequence"/>
</dbReference>
<protein>
    <submittedName>
        <fullName evidence="1">Uncharacterized protein</fullName>
    </submittedName>
</protein>
<sequence>MYDSVHLYKNFFFNLMNKKTLVCTLPGLETTVQAQFKHLQQLHKLEMGEEVKMAFKLTGGCYHGGGTEQRQQDDAEVAETLAEYVASAEHEPLSEGAEH</sequence>
<evidence type="ECO:0000313" key="1">
    <source>
        <dbReference type="EMBL" id="KAF0288659.1"/>
    </source>
</evidence>
<comment type="caution">
    <text evidence="1">The sequence shown here is derived from an EMBL/GenBank/DDBJ whole genome shotgun (WGS) entry which is preliminary data.</text>
</comment>
<proteinExistence type="predicted"/>
<dbReference type="EMBL" id="VIIS01002087">
    <property type="protein sequence ID" value="KAF0288659.1"/>
    <property type="molecule type" value="Genomic_DNA"/>
</dbReference>